<comment type="subcellular location">
    <subcellularLocation>
        <location evidence="1">Endomembrane system</location>
        <topology evidence="1">Multi-pass membrane protein</topology>
    </subcellularLocation>
</comment>
<proteinExistence type="predicted"/>
<comment type="caution">
    <text evidence="6">The sequence shown here is derived from an EMBL/GenBank/DDBJ whole genome shotgun (WGS) entry which is preliminary data.</text>
</comment>
<dbReference type="InterPro" id="IPR050266">
    <property type="entry name" value="AB_hydrolase_sf"/>
</dbReference>
<feature type="domain" description="HTTM-like" evidence="5">
    <location>
        <begin position="22"/>
        <end position="274"/>
    </location>
</feature>
<dbReference type="Gene3D" id="3.40.50.1820">
    <property type="entry name" value="alpha/beta hydrolase"/>
    <property type="match status" value="1"/>
</dbReference>
<evidence type="ECO:0000256" key="4">
    <source>
        <dbReference type="ARBA" id="ARBA00023136"/>
    </source>
</evidence>
<keyword evidence="7" id="KW-1185">Reference proteome</keyword>
<accession>A0A5R9E1A5</accession>
<dbReference type="InterPro" id="IPR011020">
    <property type="entry name" value="HTTM-like"/>
</dbReference>
<dbReference type="GO" id="GO:0016787">
    <property type="term" value="F:hydrolase activity"/>
    <property type="evidence" value="ECO:0007669"/>
    <property type="project" value="UniProtKB-KW"/>
</dbReference>
<evidence type="ECO:0000256" key="2">
    <source>
        <dbReference type="ARBA" id="ARBA00022692"/>
    </source>
</evidence>
<dbReference type="Proteomes" id="UP000305921">
    <property type="component" value="Unassembled WGS sequence"/>
</dbReference>
<keyword evidence="2" id="KW-0812">Transmembrane</keyword>
<evidence type="ECO:0000256" key="3">
    <source>
        <dbReference type="ARBA" id="ARBA00022989"/>
    </source>
</evidence>
<dbReference type="SMART" id="SM00752">
    <property type="entry name" value="HTTM"/>
    <property type="match status" value="1"/>
</dbReference>
<keyword evidence="6" id="KW-0378">Hydrolase</keyword>
<keyword evidence="4" id="KW-0472">Membrane</keyword>
<gene>
    <name evidence="6" type="ORF">FEF34_06370</name>
</gene>
<name>A0A5R9E1A5_9ACTN</name>
<dbReference type="GO" id="GO:0012505">
    <property type="term" value="C:endomembrane system"/>
    <property type="evidence" value="ECO:0007669"/>
    <property type="project" value="UniProtKB-SubCell"/>
</dbReference>
<keyword evidence="3" id="KW-1133">Transmembrane helix</keyword>
<dbReference type="PANTHER" id="PTHR43798">
    <property type="entry name" value="MONOACYLGLYCEROL LIPASE"/>
    <property type="match status" value="1"/>
</dbReference>
<dbReference type="EMBL" id="VAWE01000001">
    <property type="protein sequence ID" value="TLQ42829.1"/>
    <property type="molecule type" value="Genomic_DNA"/>
</dbReference>
<dbReference type="PANTHER" id="PTHR43798:SF33">
    <property type="entry name" value="HYDROLASE, PUTATIVE (AFU_ORTHOLOGUE AFUA_2G14860)-RELATED"/>
    <property type="match status" value="1"/>
</dbReference>
<evidence type="ECO:0000256" key="1">
    <source>
        <dbReference type="ARBA" id="ARBA00004127"/>
    </source>
</evidence>
<dbReference type="InterPro" id="IPR029058">
    <property type="entry name" value="AB_hydrolase_fold"/>
</dbReference>
<dbReference type="AlphaFoldDB" id="A0A5R9E1A5"/>
<dbReference type="GO" id="GO:0016020">
    <property type="term" value="C:membrane"/>
    <property type="evidence" value="ECO:0007669"/>
    <property type="project" value="TreeGrafter"/>
</dbReference>
<dbReference type="InterPro" id="IPR000073">
    <property type="entry name" value="AB_hydrolase_1"/>
</dbReference>
<protein>
    <submittedName>
        <fullName evidence="6">Alpha/beta fold hydrolase</fullName>
    </submittedName>
</protein>
<evidence type="ECO:0000313" key="7">
    <source>
        <dbReference type="Proteomes" id="UP000305921"/>
    </source>
</evidence>
<evidence type="ECO:0000259" key="5">
    <source>
        <dbReference type="SMART" id="SM00752"/>
    </source>
</evidence>
<sequence length="612" mass="65767">MPSMRKIPKSFASRRQAISLTERASAFTHLVSSLEILTTEEDRAAGGFNDWRVVRDHYAHFPAPVRKGLDALGNPAVTRVLHVGRVAAAASLVASKSQGRWRACADAYLALSSVALHPRHMYGTDGSDQLSLLVQFSMTVARAGRGNPRLADACLWFVALQSTLSYAVSGLVKLPGPDWRSGRALPGIMRTQNYGDRDVYGLLRKYPQAAKVLTHGVLALECGFPLVYYRQGRYAPALLAAAGAFHVVNTRVMGLGRFLPAFLSTYPAVLYTVQGPEGRNGSALARGDNTPRLAGGLLGATALAAVGSQWLRRRRVLAGDGSERCFTAPSGNRLAYRLTEPLQESNAARPVLVCLTGLMATNARWTNIRRDLEGDFPVLTYDRAGYGSSSYHQADPYTLRSSVDDLASLVRAVCPGRPVVLVGHSLGGYLALRSLRALPGQAAGVVLLDPSHPGELHRSAAQANGARRLAGRFLTMPTSLRCGLGALLPEPGWLSWLPPDARRRVLDQYRDAGLWQTALREWKATHAEFLNHDGPLPEVSVPLLLIAAGNTHRADGVNAGLHQEIVDSSPQGALLVLDGVGHGELVTGPEPARRVARHVAAFTTSLESEGAV</sequence>
<dbReference type="OrthoDB" id="5422338at2"/>
<dbReference type="Pfam" id="PF12697">
    <property type="entry name" value="Abhydrolase_6"/>
    <property type="match status" value="1"/>
</dbReference>
<evidence type="ECO:0000313" key="6">
    <source>
        <dbReference type="EMBL" id="TLQ42829.1"/>
    </source>
</evidence>
<organism evidence="6 7">
    <name type="scientific">Streptomyces marianii</name>
    <dbReference type="NCBI Taxonomy" id="1817406"/>
    <lineage>
        <taxon>Bacteria</taxon>
        <taxon>Bacillati</taxon>
        <taxon>Actinomycetota</taxon>
        <taxon>Actinomycetes</taxon>
        <taxon>Kitasatosporales</taxon>
        <taxon>Streptomycetaceae</taxon>
        <taxon>Streptomyces</taxon>
    </lineage>
</organism>
<reference evidence="6 7" key="1">
    <citation type="submission" date="2019-05" db="EMBL/GenBank/DDBJ databases">
        <title>Streptomyces marianii sp. nov., a novel marine actinomycete from southern coast of India.</title>
        <authorList>
            <person name="Iniyan A.M."/>
            <person name="Wink J."/>
            <person name="Ramprasad E."/>
            <person name="Ramana C.V."/>
            <person name="Bunk B."/>
            <person name="Sproer C."/>
            <person name="Joseph F.-J.R.S."/>
            <person name="Vincent S.G.P."/>
        </authorList>
    </citation>
    <scope>NUCLEOTIDE SEQUENCE [LARGE SCALE GENOMIC DNA]</scope>
    <source>
        <strain evidence="6 7">ICN19</strain>
    </source>
</reference>
<dbReference type="SUPFAM" id="SSF53474">
    <property type="entry name" value="alpha/beta-Hydrolases"/>
    <property type="match status" value="1"/>
</dbReference>